<dbReference type="EC" id="1.5.1.39" evidence="8"/>
<name>A0A0D8FY71_9ACTN</name>
<dbReference type="RefSeq" id="WP_081900910.1">
    <property type="nucleotide sequence ID" value="NZ_JQKF01000001.1"/>
</dbReference>
<evidence type="ECO:0000259" key="7">
    <source>
        <dbReference type="Pfam" id="PF00881"/>
    </source>
</evidence>
<dbReference type="STRING" id="1121877.FEAC_00980"/>
<keyword evidence="5 8" id="KW-0560">Oxidoreductase</keyword>
<dbReference type="SUPFAM" id="SSF55469">
    <property type="entry name" value="FMN-dependent nitroreductase-like"/>
    <property type="match status" value="1"/>
</dbReference>
<dbReference type="AlphaFoldDB" id="A0A0D8FY71"/>
<reference evidence="8 9" key="1">
    <citation type="submission" date="2015-01" db="EMBL/GenBank/DDBJ databases">
        <title>Draft genome of the acidophilic iron oxidizer Ferrimicrobium acidiphilum strain T23.</title>
        <authorList>
            <person name="Poehlein A."/>
            <person name="Eisen S."/>
            <person name="Schloemann M."/>
            <person name="Johnson B.D."/>
            <person name="Daniel R."/>
            <person name="Muehling M."/>
        </authorList>
    </citation>
    <scope>NUCLEOTIDE SEQUENCE [LARGE SCALE GENOMIC DNA]</scope>
    <source>
        <strain evidence="8 9">T23</strain>
    </source>
</reference>
<comment type="caution">
    <text evidence="8">The sequence shown here is derived from an EMBL/GenBank/DDBJ whole genome shotgun (WGS) entry which is preliminary data.</text>
</comment>
<dbReference type="EMBL" id="JXUW01000001">
    <property type="protein sequence ID" value="KJE78106.1"/>
    <property type="molecule type" value="Genomic_DNA"/>
</dbReference>
<dbReference type="eggNOG" id="COG0778">
    <property type="taxonomic scope" value="Bacteria"/>
</dbReference>
<dbReference type="PANTHER" id="PTHR43673:SF2">
    <property type="entry name" value="NITROREDUCTASE"/>
    <property type="match status" value="1"/>
</dbReference>
<dbReference type="OrthoDB" id="3358989at2"/>
<accession>A0A0D8FY71</accession>
<dbReference type="GO" id="GO:0008752">
    <property type="term" value="F:FMN reductase [NAD(P)H] activity"/>
    <property type="evidence" value="ECO:0007669"/>
    <property type="project" value="UniProtKB-EC"/>
</dbReference>
<dbReference type="Proteomes" id="UP000032336">
    <property type="component" value="Unassembled WGS sequence"/>
</dbReference>
<gene>
    <name evidence="8" type="primary">nfrA2</name>
    <name evidence="8" type="ORF">FEAC_00980</name>
</gene>
<protein>
    <submittedName>
        <fullName evidence="8">FMN reductase [NAD(P)H]</fullName>
        <ecNumber evidence="8">1.5.1.39</ecNumber>
    </submittedName>
</protein>
<comment type="similarity">
    <text evidence="2">Belongs to the nitroreductase family.</text>
</comment>
<feature type="region of interest" description="Disordered" evidence="6">
    <location>
        <begin position="178"/>
        <end position="200"/>
    </location>
</feature>
<evidence type="ECO:0000256" key="5">
    <source>
        <dbReference type="ARBA" id="ARBA00023002"/>
    </source>
</evidence>
<proteinExistence type="inferred from homology"/>
<keyword evidence="3" id="KW-0285">Flavoprotein</keyword>
<evidence type="ECO:0000313" key="9">
    <source>
        <dbReference type="Proteomes" id="UP000032336"/>
    </source>
</evidence>
<evidence type="ECO:0000256" key="6">
    <source>
        <dbReference type="SAM" id="MobiDB-lite"/>
    </source>
</evidence>
<evidence type="ECO:0000256" key="4">
    <source>
        <dbReference type="ARBA" id="ARBA00022643"/>
    </source>
</evidence>
<dbReference type="InterPro" id="IPR029479">
    <property type="entry name" value="Nitroreductase"/>
</dbReference>
<evidence type="ECO:0000313" key="8">
    <source>
        <dbReference type="EMBL" id="KJE78106.1"/>
    </source>
</evidence>
<dbReference type="Pfam" id="PF00881">
    <property type="entry name" value="Nitroreductase"/>
    <property type="match status" value="1"/>
</dbReference>
<dbReference type="GeneID" id="78371456"/>
<evidence type="ECO:0000256" key="1">
    <source>
        <dbReference type="ARBA" id="ARBA00001917"/>
    </source>
</evidence>
<evidence type="ECO:0000256" key="3">
    <source>
        <dbReference type="ARBA" id="ARBA00022630"/>
    </source>
</evidence>
<dbReference type="PANTHER" id="PTHR43673">
    <property type="entry name" value="NAD(P)H NITROREDUCTASE YDGI-RELATED"/>
    <property type="match status" value="1"/>
</dbReference>
<dbReference type="InterPro" id="IPR000415">
    <property type="entry name" value="Nitroreductase-like"/>
</dbReference>
<comment type="cofactor">
    <cofactor evidence="1">
        <name>FMN</name>
        <dbReference type="ChEBI" id="CHEBI:58210"/>
    </cofactor>
</comment>
<sequence>MEFDRTLRRRRMHRSFTDEPVKIEQVLALCEAAIRAPSAGFTQGTELIVVTDPGRIGNILELITTEGWLRNSPTHSGLLNTQALIFPIVNKPAYLARYGEPDKADTGMAFEDAWPQPYWTVDASFATMQLLLKVVDLGLGATFMGIYHGADRLQDLLALPRGLEPLGIVCIGHPASTLATGSPSRRKRRGPATLIHHEHW</sequence>
<keyword evidence="9" id="KW-1185">Reference proteome</keyword>
<keyword evidence="4" id="KW-0288">FMN</keyword>
<evidence type="ECO:0000256" key="2">
    <source>
        <dbReference type="ARBA" id="ARBA00007118"/>
    </source>
</evidence>
<organism evidence="8 9">
    <name type="scientific">Ferrimicrobium acidiphilum DSM 19497</name>
    <dbReference type="NCBI Taxonomy" id="1121877"/>
    <lineage>
        <taxon>Bacteria</taxon>
        <taxon>Bacillati</taxon>
        <taxon>Actinomycetota</taxon>
        <taxon>Acidimicrobiia</taxon>
        <taxon>Acidimicrobiales</taxon>
        <taxon>Acidimicrobiaceae</taxon>
        <taxon>Ferrimicrobium</taxon>
    </lineage>
</organism>
<dbReference type="Gene3D" id="3.40.109.10">
    <property type="entry name" value="NADH Oxidase"/>
    <property type="match status" value="1"/>
</dbReference>
<feature type="domain" description="Nitroreductase" evidence="7">
    <location>
        <begin position="7"/>
        <end position="173"/>
    </location>
</feature>